<organism evidence="2">
    <name type="scientific">Brachypodium distachyon</name>
    <name type="common">Purple false brome</name>
    <name type="synonym">Trachynia distachya</name>
    <dbReference type="NCBI Taxonomy" id="15368"/>
    <lineage>
        <taxon>Eukaryota</taxon>
        <taxon>Viridiplantae</taxon>
        <taxon>Streptophyta</taxon>
        <taxon>Embryophyta</taxon>
        <taxon>Tracheophyta</taxon>
        <taxon>Spermatophyta</taxon>
        <taxon>Magnoliopsida</taxon>
        <taxon>Liliopsida</taxon>
        <taxon>Poales</taxon>
        <taxon>Poaceae</taxon>
        <taxon>BOP clade</taxon>
        <taxon>Pooideae</taxon>
        <taxon>Stipodae</taxon>
        <taxon>Brachypodieae</taxon>
        <taxon>Brachypodium</taxon>
    </lineage>
</organism>
<keyword evidence="4" id="KW-1185">Reference proteome</keyword>
<reference evidence="2 3" key="1">
    <citation type="journal article" date="2010" name="Nature">
        <title>Genome sequencing and analysis of the model grass Brachypodium distachyon.</title>
        <authorList>
            <consortium name="International Brachypodium Initiative"/>
        </authorList>
    </citation>
    <scope>NUCLEOTIDE SEQUENCE [LARGE SCALE GENOMIC DNA]</scope>
    <source>
        <strain evidence="2 3">Bd21</strain>
    </source>
</reference>
<sequence length="290" mass="32564">MATIHPKANPADPRFCLWQWVVLDEHYPAESSKDGDTPVRLFVNTATGRFVFKELSCLKEYYFVSSSGGLLVLASKKPPHSTCVFNPFTGSFICFLAPVPDLVRHTKAYLQGVGPSTTLVLDNRPLPNTGPNPTMIYSICMAANIPGDGHFFHPPVYHILESNREKLLIIRRQHPAGGVDVFKLDGNQKMVIQPIRSIDSRAIFLGQRCLSVDANKFPSIDGNCVFYLDRGDENNGGFGIYMYDLNKEKEVWVAAHVVDFAWGTEKYATPSIIQVLMKYSIYTPWCQLRD</sequence>
<gene>
    <name evidence="2" type="ORF">BRADI_2g36145v3</name>
</gene>
<feature type="domain" description="KIB1-4 beta-propeller" evidence="1">
    <location>
        <begin position="156"/>
        <end position="241"/>
    </location>
</feature>
<evidence type="ECO:0000313" key="3">
    <source>
        <dbReference type="EnsemblPlants" id="PNT71834"/>
    </source>
</evidence>
<dbReference type="Gramene" id="PNT71834">
    <property type="protein sequence ID" value="PNT71834"/>
    <property type="gene ID" value="BRADI_2g36145v3"/>
</dbReference>
<dbReference type="InterPro" id="IPR005174">
    <property type="entry name" value="KIB1-4_b-propeller"/>
</dbReference>
<dbReference type="PANTHER" id="PTHR33165">
    <property type="entry name" value="F-BOX DOMAIN CONTAINING PROTEIN-LIKE-RELATED"/>
    <property type="match status" value="1"/>
</dbReference>
<name>A0A2K2DC18_BRADI</name>
<accession>A0A2K2DC18</accession>
<dbReference type="PANTHER" id="PTHR33165:SF64">
    <property type="entry name" value="DUF295 DOMAIN-CONTAINING PROTEIN"/>
    <property type="match status" value="1"/>
</dbReference>
<reference evidence="3" key="3">
    <citation type="submission" date="2018-08" db="UniProtKB">
        <authorList>
            <consortium name="EnsemblPlants"/>
        </authorList>
    </citation>
    <scope>IDENTIFICATION</scope>
    <source>
        <strain evidence="3">cv. Bd21</strain>
    </source>
</reference>
<dbReference type="EMBL" id="CM000881">
    <property type="protein sequence ID" value="PNT71834.1"/>
    <property type="molecule type" value="Genomic_DNA"/>
</dbReference>
<dbReference type="InParanoid" id="A0A2K2DC18"/>
<evidence type="ECO:0000313" key="2">
    <source>
        <dbReference type="EMBL" id="PNT71834.1"/>
    </source>
</evidence>
<dbReference type="Proteomes" id="UP000008810">
    <property type="component" value="Chromosome 2"/>
</dbReference>
<dbReference type="OrthoDB" id="712864at2759"/>
<evidence type="ECO:0000259" key="1">
    <source>
        <dbReference type="Pfam" id="PF03478"/>
    </source>
</evidence>
<evidence type="ECO:0000313" key="4">
    <source>
        <dbReference type="Proteomes" id="UP000008810"/>
    </source>
</evidence>
<protein>
    <recommendedName>
        <fullName evidence="1">KIB1-4 beta-propeller domain-containing protein</fullName>
    </recommendedName>
</protein>
<reference evidence="2" key="2">
    <citation type="submission" date="2017-06" db="EMBL/GenBank/DDBJ databases">
        <title>WGS assembly of Brachypodium distachyon.</title>
        <authorList>
            <consortium name="The International Brachypodium Initiative"/>
            <person name="Lucas S."/>
            <person name="Harmon-Smith M."/>
            <person name="Lail K."/>
            <person name="Tice H."/>
            <person name="Grimwood J."/>
            <person name="Bruce D."/>
            <person name="Barry K."/>
            <person name="Shu S."/>
            <person name="Lindquist E."/>
            <person name="Wang M."/>
            <person name="Pitluck S."/>
            <person name="Vogel J.P."/>
            <person name="Garvin D.F."/>
            <person name="Mockler T.C."/>
            <person name="Schmutz J."/>
            <person name="Rokhsar D."/>
            <person name="Bevan M.W."/>
        </authorList>
    </citation>
    <scope>NUCLEOTIDE SEQUENCE</scope>
    <source>
        <strain evidence="2">Bd21</strain>
    </source>
</reference>
<proteinExistence type="predicted"/>
<dbReference type="AlphaFoldDB" id="A0A2K2DC18"/>
<dbReference type="Pfam" id="PF03478">
    <property type="entry name" value="Beta-prop_KIB1-4"/>
    <property type="match status" value="1"/>
</dbReference>
<dbReference type="EnsemblPlants" id="PNT71834">
    <property type="protein sequence ID" value="PNT71834"/>
    <property type="gene ID" value="BRADI_2g36145v3"/>
</dbReference>